<dbReference type="OrthoDB" id="10330092at2759"/>
<dbReference type="Proteomes" id="UP000593560">
    <property type="component" value="Unassembled WGS sequence"/>
</dbReference>
<accession>A0A7J9HSW7</accession>
<dbReference type="Pfam" id="PF14111">
    <property type="entry name" value="DUF4283"/>
    <property type="match status" value="1"/>
</dbReference>
<reference evidence="2 3" key="1">
    <citation type="journal article" date="2019" name="Genome Biol. Evol.">
        <title>Insights into the evolution of the New World diploid cottons (Gossypium, subgenus Houzingenia) based on genome sequencing.</title>
        <authorList>
            <person name="Grover C.E."/>
            <person name="Arick M.A. 2nd"/>
            <person name="Thrash A."/>
            <person name="Conover J.L."/>
            <person name="Sanders W.S."/>
            <person name="Peterson D.G."/>
            <person name="Frelichowski J.E."/>
            <person name="Scheffler J.A."/>
            <person name="Scheffler B.E."/>
            <person name="Wendel J.F."/>
        </authorList>
    </citation>
    <scope>NUCLEOTIDE SEQUENCE [LARGE SCALE GENOMIC DNA]</scope>
    <source>
        <strain evidence="2">0</strain>
        <tissue evidence="2">Leaf</tissue>
    </source>
</reference>
<dbReference type="EMBL" id="JABFAD010000011">
    <property type="protein sequence ID" value="MBA0812979.1"/>
    <property type="molecule type" value="Genomic_DNA"/>
</dbReference>
<keyword evidence="3" id="KW-1185">Reference proteome</keyword>
<feature type="non-terminal residue" evidence="2">
    <location>
        <position position="1"/>
    </location>
</feature>
<gene>
    <name evidence="2" type="ORF">Gohar_026880</name>
</gene>
<organism evidence="2 3">
    <name type="scientific">Gossypium harknessii</name>
    <dbReference type="NCBI Taxonomy" id="34285"/>
    <lineage>
        <taxon>Eukaryota</taxon>
        <taxon>Viridiplantae</taxon>
        <taxon>Streptophyta</taxon>
        <taxon>Embryophyta</taxon>
        <taxon>Tracheophyta</taxon>
        <taxon>Spermatophyta</taxon>
        <taxon>Magnoliopsida</taxon>
        <taxon>eudicotyledons</taxon>
        <taxon>Gunneridae</taxon>
        <taxon>Pentapetalae</taxon>
        <taxon>rosids</taxon>
        <taxon>malvids</taxon>
        <taxon>Malvales</taxon>
        <taxon>Malvaceae</taxon>
        <taxon>Malvoideae</taxon>
        <taxon>Gossypium</taxon>
    </lineage>
</organism>
<proteinExistence type="predicted"/>
<feature type="non-terminal residue" evidence="2">
    <location>
        <position position="329"/>
    </location>
</feature>
<evidence type="ECO:0000313" key="2">
    <source>
        <dbReference type="EMBL" id="MBA0812979.1"/>
    </source>
</evidence>
<evidence type="ECO:0000313" key="3">
    <source>
        <dbReference type="Proteomes" id="UP000593560"/>
    </source>
</evidence>
<evidence type="ECO:0000259" key="1">
    <source>
        <dbReference type="Pfam" id="PF14111"/>
    </source>
</evidence>
<sequence>FLAEFQSFEYFERVLSQGPWIIYGQYLTVQPWSIEFDPVKMIVKVAKLDLNIGNKARGRFVHMATYVNLEKPLVLQFYKTKKTSLGSVADASSTDGGNNTTDTTMVVDGSVGEIEPYGPWMLVECRKRRNFSGSRKIEATNQGTLMGKSRINALESINGNYGSVHKGIPRAKVGNKEVESNLISAKVGRSVQEGEVGYFNQVRVGAMVGGPKITRRLEGPHDLGQSDEAHSVLGVREVAAPNAYGNITASYSFLVAHKGSEEVVNTIPSSEFNSSFSSNFNPMFERMLEVPVKMKEGVLDHSKHLDVIFKENVQPNQGTKMGDVHKGIL</sequence>
<feature type="domain" description="DUF4283" evidence="1">
    <location>
        <begin position="1"/>
        <end position="38"/>
    </location>
</feature>
<protein>
    <recommendedName>
        <fullName evidence="1">DUF4283 domain-containing protein</fullName>
    </recommendedName>
</protein>
<dbReference type="InterPro" id="IPR025558">
    <property type="entry name" value="DUF4283"/>
</dbReference>
<comment type="caution">
    <text evidence="2">The sequence shown here is derived from an EMBL/GenBank/DDBJ whole genome shotgun (WGS) entry which is preliminary data.</text>
</comment>
<dbReference type="AlphaFoldDB" id="A0A7J9HSW7"/>
<name>A0A7J9HSW7_9ROSI</name>